<dbReference type="InterPro" id="IPR014048">
    <property type="entry name" value="MethylDNA_cys_MeTrfase_DNA-bd"/>
</dbReference>
<name>A0ABT9DCL7_9CELL</name>
<dbReference type="RefSeq" id="WP_304602033.1">
    <property type="nucleotide sequence ID" value="NZ_JAUQYP010000002.1"/>
</dbReference>
<keyword evidence="4" id="KW-1185">Reference proteome</keyword>
<comment type="caution">
    <text evidence="3">The sequence shown here is derived from an EMBL/GenBank/DDBJ whole genome shotgun (WGS) entry which is preliminary data.</text>
</comment>
<dbReference type="Proteomes" id="UP001232536">
    <property type="component" value="Unassembled WGS sequence"/>
</dbReference>
<dbReference type="InterPro" id="IPR036388">
    <property type="entry name" value="WH-like_DNA-bd_sf"/>
</dbReference>
<dbReference type="InterPro" id="IPR036217">
    <property type="entry name" value="MethylDNA_cys_MeTrfase_DNAb"/>
</dbReference>
<keyword evidence="1" id="KW-0227">DNA damage</keyword>
<proteinExistence type="predicted"/>
<evidence type="ECO:0000259" key="2">
    <source>
        <dbReference type="Pfam" id="PF01035"/>
    </source>
</evidence>
<dbReference type="InterPro" id="IPR011856">
    <property type="entry name" value="tRNA_endonuc-like_dom_sf"/>
</dbReference>
<reference evidence="3 4" key="1">
    <citation type="submission" date="2023-07" db="EMBL/GenBank/DDBJ databases">
        <title>Description of novel actinomycetes strains, isolated from tidal flat sediment.</title>
        <authorList>
            <person name="Lu C."/>
        </authorList>
    </citation>
    <scope>NUCLEOTIDE SEQUENCE [LARGE SCALE GENOMIC DNA]</scope>
    <source>
        <strain evidence="3 4">SYSU T00b441</strain>
    </source>
</reference>
<evidence type="ECO:0000313" key="3">
    <source>
        <dbReference type="EMBL" id="MDO8108325.1"/>
    </source>
</evidence>
<feature type="domain" description="Methylated-DNA-[protein]-cysteine S-methyltransferase DNA binding" evidence="2">
    <location>
        <begin position="353"/>
        <end position="426"/>
    </location>
</feature>
<dbReference type="EMBL" id="JAUQYP010000002">
    <property type="protein sequence ID" value="MDO8108325.1"/>
    <property type="molecule type" value="Genomic_DNA"/>
</dbReference>
<dbReference type="Gene3D" id="3.40.1350.10">
    <property type="match status" value="1"/>
</dbReference>
<protein>
    <submittedName>
        <fullName evidence="3">MGMT family protein</fullName>
    </submittedName>
</protein>
<gene>
    <name evidence="3" type="ORF">Q6348_14095</name>
</gene>
<dbReference type="Gene3D" id="1.10.10.10">
    <property type="entry name" value="Winged helix-like DNA-binding domain superfamily/Winged helix DNA-binding domain"/>
    <property type="match status" value="1"/>
</dbReference>
<dbReference type="SUPFAM" id="SSF46767">
    <property type="entry name" value="Methylated DNA-protein cysteine methyltransferase, C-terminal domain"/>
    <property type="match status" value="1"/>
</dbReference>
<organism evidence="3 4">
    <name type="scientific">Actinotalea lenta</name>
    <dbReference type="NCBI Taxonomy" id="3064654"/>
    <lineage>
        <taxon>Bacteria</taxon>
        <taxon>Bacillati</taxon>
        <taxon>Actinomycetota</taxon>
        <taxon>Actinomycetes</taxon>
        <taxon>Micrococcales</taxon>
        <taxon>Cellulomonadaceae</taxon>
        <taxon>Actinotalea</taxon>
    </lineage>
</organism>
<dbReference type="Pfam" id="PF01035">
    <property type="entry name" value="DNA_binding_1"/>
    <property type="match status" value="1"/>
</dbReference>
<dbReference type="CDD" id="cd06445">
    <property type="entry name" value="ATase"/>
    <property type="match status" value="1"/>
</dbReference>
<accession>A0ABT9DCL7</accession>
<evidence type="ECO:0000256" key="1">
    <source>
        <dbReference type="ARBA" id="ARBA00022763"/>
    </source>
</evidence>
<evidence type="ECO:0000313" key="4">
    <source>
        <dbReference type="Proteomes" id="UP001232536"/>
    </source>
</evidence>
<sequence length="451" mass="49680">MASELVFTVQGSEATPAQAVTLADTGLRERDDLQEWVLAHPSILGPGVMIITFEFDHWWSGAGTRERDRLDVLGLGDDGRLVVAELKRDRAPDTVEMQAIKYAAMASRFTEDTLVDQLSRFRARRGLPADEDTTREILATHVGGELDSELLTKPRIVLVAGAFPPVVTASVVWLTDMGLDVTLQRAQAYRTQGGETVVTVSQLFPVPDVEEFMVSPQRAKARADEAGRRRVREKSTVVRLVDAAVIPDGTVLQLRPADIDPDLARQIEEWISADPRRGTATWSNRRSDPLEWAYDGRRGRPTPIVQTVLQEATGVERSVRGPAWWVLPDGRALTEVAGSVTSRGGFDWSVLHAAMAAIPPGRWTTYGDLATLVGTAPQPVGTHIARCPECPNAQRVLGADGRVSETFAWTDPDDHREPRDLLRAEGLHFDGRQADPRQRLTSAELEELVDQ</sequence>